<dbReference type="SUPFAM" id="SSF55550">
    <property type="entry name" value="SH2 domain"/>
    <property type="match status" value="1"/>
</dbReference>
<dbReference type="Pfam" id="PF00617">
    <property type="entry name" value="RasGEF"/>
    <property type="match status" value="1"/>
</dbReference>
<dbReference type="GO" id="GO:0005085">
    <property type="term" value="F:guanyl-nucleotide exchange factor activity"/>
    <property type="evidence" value="ECO:0007669"/>
    <property type="project" value="InterPro"/>
</dbReference>
<comment type="caution">
    <text evidence="2">The sequence shown here is derived from an EMBL/GenBank/DDBJ whole genome shotgun (WGS) entry which is preliminary data.</text>
</comment>
<dbReference type="EMBL" id="CACRXK020015698">
    <property type="protein sequence ID" value="CAB4028762.1"/>
    <property type="molecule type" value="Genomic_DNA"/>
</dbReference>
<evidence type="ECO:0000313" key="3">
    <source>
        <dbReference type="Proteomes" id="UP001152795"/>
    </source>
</evidence>
<feature type="region of interest" description="Disordered" evidence="1">
    <location>
        <begin position="1"/>
        <end position="23"/>
    </location>
</feature>
<dbReference type="PANTHER" id="PTHR14247">
    <property type="entry name" value="BREAST CANCER ANTI-ESTROGEN RESISTANCE PROTEIN 3 HOMOLOG-LIKE PROTEIN"/>
    <property type="match status" value="1"/>
</dbReference>
<proteinExistence type="predicted"/>
<dbReference type="Pfam" id="PF00017">
    <property type="entry name" value="SH2"/>
    <property type="match status" value="1"/>
</dbReference>
<dbReference type="InterPro" id="IPR000980">
    <property type="entry name" value="SH2"/>
</dbReference>
<dbReference type="SUPFAM" id="SSF48366">
    <property type="entry name" value="Ras GEF"/>
    <property type="match status" value="1"/>
</dbReference>
<dbReference type="AlphaFoldDB" id="A0A7D9JFJ8"/>
<dbReference type="SMART" id="SM00147">
    <property type="entry name" value="RasGEF"/>
    <property type="match status" value="1"/>
</dbReference>
<dbReference type="PRINTS" id="PR00401">
    <property type="entry name" value="SH2DOMAIN"/>
</dbReference>
<sequence>MSTHSMDQLSATPEKRNHLKTADRGMPFKKMAKMLSKRLLKAKEQDVQLELVDQAWFHGRLTSEYAVKVLETEGEFLVRENPARPGDYFISVNENGVVKHFPIQRSTTKNLKYKYRLYKSGSFESLVDLVEYLYSNKKLVTESGQIQLLSPANRDAGLLLVPDLGPSMQVASAPVSPAGTPPLTLKRERNCSDPTLSADQLRSHFGRLGQRPRAESRSSPPSLYVEDFDVNQNEVIYETVNIPPKKQPEQSALMKKKHSILNDVFEMFRNTLYKEFGKHDCLTLAKQMTCRDLEVVWGEEFCEKTGNELAEPCGLELILFPQGSELRRSILKRHSTITTWVSSMVIAAGETEDRVDILTIFIGIAHALFSSLGNLDGFMAVMEGLEATQVKRLKLTWQRLEEGHPKLSIIYHNTLKSVYAILNSQGSHPSPGKVKPCLPYVAHVVKCLEIGPTPLEQAGNGVAELDELEVMCNHLSSARDYGTAVESYRRQAVGFVRNMQGDMGLEMYFLYTVKVSSAVGLGFSEADVTVKMDGLLTLMSEHIEPSSR</sequence>
<dbReference type="InterPro" id="IPR001895">
    <property type="entry name" value="RASGEF_cat_dom"/>
</dbReference>
<reference evidence="2" key="1">
    <citation type="submission" date="2020-04" db="EMBL/GenBank/DDBJ databases">
        <authorList>
            <person name="Alioto T."/>
            <person name="Alioto T."/>
            <person name="Gomez Garrido J."/>
        </authorList>
    </citation>
    <scope>NUCLEOTIDE SEQUENCE</scope>
    <source>
        <strain evidence="2">A484AB</strain>
    </source>
</reference>
<dbReference type="InterPro" id="IPR023578">
    <property type="entry name" value="Ras_GEF_dom_sf"/>
</dbReference>
<protein>
    <submittedName>
        <fullName evidence="2">Breast cancer anti-estrogen resistance 3-like</fullName>
    </submittedName>
</protein>
<organism evidence="2 3">
    <name type="scientific">Paramuricea clavata</name>
    <name type="common">Red gorgonian</name>
    <name type="synonym">Violescent sea-whip</name>
    <dbReference type="NCBI Taxonomy" id="317549"/>
    <lineage>
        <taxon>Eukaryota</taxon>
        <taxon>Metazoa</taxon>
        <taxon>Cnidaria</taxon>
        <taxon>Anthozoa</taxon>
        <taxon>Octocorallia</taxon>
        <taxon>Malacalcyonacea</taxon>
        <taxon>Plexauridae</taxon>
        <taxon>Paramuricea</taxon>
    </lineage>
</organism>
<dbReference type="Proteomes" id="UP001152795">
    <property type="component" value="Unassembled WGS sequence"/>
</dbReference>
<dbReference type="PROSITE" id="PS50001">
    <property type="entry name" value="SH2"/>
    <property type="match status" value="1"/>
</dbReference>
<feature type="region of interest" description="Disordered" evidence="1">
    <location>
        <begin position="171"/>
        <end position="224"/>
    </location>
</feature>
<evidence type="ECO:0000256" key="1">
    <source>
        <dbReference type="SAM" id="MobiDB-lite"/>
    </source>
</evidence>
<dbReference type="InterPro" id="IPR051853">
    <property type="entry name" value="SH2-Ras-GEF_adapter"/>
</dbReference>
<feature type="compositionally biased region" description="Basic and acidic residues" evidence="1">
    <location>
        <begin position="13"/>
        <end position="23"/>
    </location>
</feature>
<dbReference type="InterPro" id="IPR036860">
    <property type="entry name" value="SH2_dom_sf"/>
</dbReference>
<dbReference type="PANTHER" id="PTHR14247:SF8">
    <property type="entry name" value="RAS-GEF DOMAIN-CONTAINING PROTEIN"/>
    <property type="match status" value="1"/>
</dbReference>
<dbReference type="GO" id="GO:0007264">
    <property type="term" value="P:small GTPase-mediated signal transduction"/>
    <property type="evidence" value="ECO:0007669"/>
    <property type="project" value="InterPro"/>
</dbReference>
<accession>A0A7D9JFJ8</accession>
<dbReference type="PROSITE" id="PS50009">
    <property type="entry name" value="RASGEF_CAT"/>
    <property type="match status" value="1"/>
</dbReference>
<dbReference type="OrthoDB" id="2412973at2759"/>
<name>A0A7D9JFJ8_PARCT</name>
<evidence type="ECO:0000313" key="2">
    <source>
        <dbReference type="EMBL" id="CAB4028762.1"/>
    </source>
</evidence>
<gene>
    <name evidence="2" type="ORF">PACLA_8A002402</name>
</gene>
<feature type="compositionally biased region" description="Polar residues" evidence="1">
    <location>
        <begin position="1"/>
        <end position="11"/>
    </location>
</feature>
<dbReference type="SMART" id="SM00252">
    <property type="entry name" value="SH2"/>
    <property type="match status" value="1"/>
</dbReference>
<dbReference type="Gene3D" id="1.10.840.10">
    <property type="entry name" value="Ras guanine-nucleotide exchange factors catalytic domain"/>
    <property type="match status" value="1"/>
</dbReference>
<keyword evidence="3" id="KW-1185">Reference proteome</keyword>
<dbReference type="InterPro" id="IPR036964">
    <property type="entry name" value="RASGEF_cat_dom_sf"/>
</dbReference>
<dbReference type="Gene3D" id="3.30.505.10">
    <property type="entry name" value="SH2 domain"/>
    <property type="match status" value="1"/>
</dbReference>